<keyword evidence="3" id="KW-1185">Reference proteome</keyword>
<dbReference type="Proteomes" id="UP000446768">
    <property type="component" value="Unassembled WGS sequence"/>
</dbReference>
<proteinExistence type="predicted"/>
<name>A0A7X2IM64_9BURK</name>
<gene>
    <name evidence="2" type="ORF">GJ700_12745</name>
</gene>
<evidence type="ECO:0000313" key="3">
    <source>
        <dbReference type="Proteomes" id="UP000446768"/>
    </source>
</evidence>
<feature type="region of interest" description="Disordered" evidence="1">
    <location>
        <begin position="1"/>
        <end position="23"/>
    </location>
</feature>
<dbReference type="RefSeq" id="WP_154374288.1">
    <property type="nucleotide sequence ID" value="NZ_WKJJ01000007.1"/>
</dbReference>
<accession>A0A7X2IM64</accession>
<evidence type="ECO:0000313" key="2">
    <source>
        <dbReference type="EMBL" id="MRV72576.1"/>
    </source>
</evidence>
<organism evidence="2 3">
    <name type="scientific">Pseudoduganella rivuli</name>
    <dbReference type="NCBI Taxonomy" id="2666085"/>
    <lineage>
        <taxon>Bacteria</taxon>
        <taxon>Pseudomonadati</taxon>
        <taxon>Pseudomonadota</taxon>
        <taxon>Betaproteobacteria</taxon>
        <taxon>Burkholderiales</taxon>
        <taxon>Oxalobacteraceae</taxon>
        <taxon>Telluria group</taxon>
        <taxon>Pseudoduganella</taxon>
    </lineage>
</organism>
<reference evidence="2 3" key="1">
    <citation type="submission" date="2019-11" db="EMBL/GenBank/DDBJ databases">
        <title>Novel species isolated from a subtropical stream in China.</title>
        <authorList>
            <person name="Lu H."/>
        </authorList>
    </citation>
    <scope>NUCLEOTIDE SEQUENCE [LARGE SCALE GENOMIC DNA]</scope>
    <source>
        <strain evidence="2 3">FT92W</strain>
    </source>
</reference>
<comment type="caution">
    <text evidence="2">The sequence shown here is derived from an EMBL/GenBank/DDBJ whole genome shotgun (WGS) entry which is preliminary data.</text>
</comment>
<sequence length="554" mass="56972">MTITQVITELPPNPDPATDSADDFSDKAAASVLAQKNMVPELNTMIGQMNATATQVSSDATASAASQSAAASSAASAAASAASSVASATTNGTSTTSLTLGAGTQSLTTQTGKNWAPGMWINCVRTSDRSKSMSGYIDSYNSGTGALALIVVAANVAGSGTFTDWTLTVAGLPGSIFNLVDLSLLGPSIKPSLLADFANAKRLDSRFVYTMTSPLMYTDAAGILREAAAGVPAFDHDPTTGRCLGLSMWEARTNVLLYCRDLTNASWTKSSMTTALTQTGADGATNSATLLTATGSNATAIQSVTLASSARYFTAYVKRVTGAGAVEMTLDNGATWTAITSSINTSTWTRCRIPTQTLANPQAGFRLATNGDAIAVDFTQNENGTFETPPIATTSVAVTRAAPSLTIALSAFEFNALEGVIYAAGDVGFISSGNATLVRLDDGTDNNRFMMRISSAVLKLQSITGGVNDVDINVGAPTVGVQAHMAGAYRVNDFAASKDGAAAVTDTSGAVPTVTTLRIGGEPSGANMVNGRISKFAYYPRRLVNNELVALSTL</sequence>
<protein>
    <submittedName>
        <fullName evidence="2">Uncharacterized protein</fullName>
    </submittedName>
</protein>
<dbReference type="AlphaFoldDB" id="A0A7X2IM64"/>
<evidence type="ECO:0000256" key="1">
    <source>
        <dbReference type="SAM" id="MobiDB-lite"/>
    </source>
</evidence>
<dbReference type="EMBL" id="WKJJ01000007">
    <property type="protein sequence ID" value="MRV72576.1"/>
    <property type="molecule type" value="Genomic_DNA"/>
</dbReference>